<dbReference type="Proteomes" id="UP001281410">
    <property type="component" value="Unassembled WGS sequence"/>
</dbReference>
<name>A0AAE0B5T1_9ROSI</name>
<accession>A0AAE0B5T1</accession>
<organism evidence="2 3">
    <name type="scientific">Dipteronia sinensis</name>
    <dbReference type="NCBI Taxonomy" id="43782"/>
    <lineage>
        <taxon>Eukaryota</taxon>
        <taxon>Viridiplantae</taxon>
        <taxon>Streptophyta</taxon>
        <taxon>Embryophyta</taxon>
        <taxon>Tracheophyta</taxon>
        <taxon>Spermatophyta</taxon>
        <taxon>Magnoliopsida</taxon>
        <taxon>eudicotyledons</taxon>
        <taxon>Gunneridae</taxon>
        <taxon>Pentapetalae</taxon>
        <taxon>rosids</taxon>
        <taxon>malvids</taxon>
        <taxon>Sapindales</taxon>
        <taxon>Sapindaceae</taxon>
        <taxon>Hippocastanoideae</taxon>
        <taxon>Acereae</taxon>
        <taxon>Dipteronia</taxon>
    </lineage>
</organism>
<dbReference type="PANTHER" id="PTHR46890">
    <property type="entry name" value="NON-LTR RETROLELEMENT REVERSE TRANSCRIPTASE-LIKE PROTEIN-RELATED"/>
    <property type="match status" value="1"/>
</dbReference>
<evidence type="ECO:0000259" key="1">
    <source>
        <dbReference type="PROSITE" id="PS50878"/>
    </source>
</evidence>
<dbReference type="PANTHER" id="PTHR46890:SF50">
    <property type="entry name" value="RNA-DIRECTED DNA POLYMERASE, EUKARYOTA, REVERSE TRANSCRIPTASE ZINC-BINDING DOMAIN PROTEIN-RELATED"/>
    <property type="match status" value="1"/>
</dbReference>
<reference evidence="2" key="1">
    <citation type="journal article" date="2023" name="Plant J.">
        <title>Genome sequences and population genomics provide insights into the demographic history, inbreeding, and mutation load of two 'living fossil' tree species of Dipteronia.</title>
        <authorList>
            <person name="Feng Y."/>
            <person name="Comes H.P."/>
            <person name="Chen J."/>
            <person name="Zhu S."/>
            <person name="Lu R."/>
            <person name="Zhang X."/>
            <person name="Li P."/>
            <person name="Qiu J."/>
            <person name="Olsen K.M."/>
            <person name="Qiu Y."/>
        </authorList>
    </citation>
    <scope>NUCLEOTIDE SEQUENCE</scope>
    <source>
        <strain evidence="2">NBL</strain>
    </source>
</reference>
<evidence type="ECO:0000313" key="3">
    <source>
        <dbReference type="Proteomes" id="UP001281410"/>
    </source>
</evidence>
<gene>
    <name evidence="2" type="ORF">Dsin_002268</name>
</gene>
<protein>
    <recommendedName>
        <fullName evidence="1">Reverse transcriptase domain-containing protein</fullName>
    </recommendedName>
</protein>
<dbReference type="InterPro" id="IPR000477">
    <property type="entry name" value="RT_dom"/>
</dbReference>
<dbReference type="InterPro" id="IPR043502">
    <property type="entry name" value="DNA/RNA_pol_sf"/>
</dbReference>
<dbReference type="CDD" id="cd01650">
    <property type="entry name" value="RT_nLTR_like"/>
    <property type="match status" value="1"/>
</dbReference>
<sequence>MVSKIEEEVTEALKSYDGSKSPGLDEMNFNFIKGNRKIIMLILKCNRPESMKDFRPIILVSPMYKLLAEVLSNRLKKVIRSIIGEVQLAFVSGRQIIDGFIITDEIFHKWKKDKNGGLLVKLDFEKAYDSVDHGYLDFMMGEMGFVDYFPMEQFGIEQGLHQGDPLSPFLFNIAIDGFHRLFMKANELDLIRGVVFDDNNVHISHLQFVDDTMVFLQPRLDYLLNAKRILRCFELSSGLRMNSHKSCVTRIGKVGTGEEDWAKLFLCKQGSLPITYLG</sequence>
<dbReference type="EMBL" id="JANJYJ010000001">
    <property type="protein sequence ID" value="KAK3230387.1"/>
    <property type="molecule type" value="Genomic_DNA"/>
</dbReference>
<keyword evidence="3" id="KW-1185">Reference proteome</keyword>
<dbReference type="InterPro" id="IPR052343">
    <property type="entry name" value="Retrotransposon-Effector_Assoc"/>
</dbReference>
<dbReference type="SUPFAM" id="SSF56672">
    <property type="entry name" value="DNA/RNA polymerases"/>
    <property type="match status" value="1"/>
</dbReference>
<feature type="domain" description="Reverse transcriptase" evidence="1">
    <location>
        <begin position="23"/>
        <end position="278"/>
    </location>
</feature>
<proteinExistence type="predicted"/>
<dbReference type="PROSITE" id="PS50878">
    <property type="entry name" value="RT_POL"/>
    <property type="match status" value="1"/>
</dbReference>
<dbReference type="Pfam" id="PF00078">
    <property type="entry name" value="RVT_1"/>
    <property type="match status" value="1"/>
</dbReference>
<dbReference type="AlphaFoldDB" id="A0AAE0B5T1"/>
<comment type="caution">
    <text evidence="2">The sequence shown here is derived from an EMBL/GenBank/DDBJ whole genome shotgun (WGS) entry which is preliminary data.</text>
</comment>
<evidence type="ECO:0000313" key="2">
    <source>
        <dbReference type="EMBL" id="KAK3230387.1"/>
    </source>
</evidence>